<reference evidence="4" key="2">
    <citation type="submission" date="2015-01" db="EMBL/GenBank/DDBJ databases">
        <title>Evolutionary Origins and Diversification of the Mycorrhizal Mutualists.</title>
        <authorList>
            <consortium name="DOE Joint Genome Institute"/>
            <consortium name="Mycorrhizal Genomics Consortium"/>
            <person name="Kohler A."/>
            <person name="Kuo A."/>
            <person name="Nagy L.G."/>
            <person name="Floudas D."/>
            <person name="Copeland A."/>
            <person name="Barry K.W."/>
            <person name="Cichocki N."/>
            <person name="Veneault-Fourrey C."/>
            <person name="LaButti K."/>
            <person name="Lindquist E.A."/>
            <person name="Lipzen A."/>
            <person name="Lundell T."/>
            <person name="Morin E."/>
            <person name="Murat C."/>
            <person name="Riley R."/>
            <person name="Ohm R."/>
            <person name="Sun H."/>
            <person name="Tunlid A."/>
            <person name="Henrissat B."/>
            <person name="Grigoriev I.V."/>
            <person name="Hibbett D.S."/>
            <person name="Martin F."/>
        </authorList>
    </citation>
    <scope>NUCLEOTIDE SEQUENCE [LARGE SCALE GENOMIC DNA]</scope>
    <source>
        <strain evidence="4">MUT 4182</strain>
    </source>
</reference>
<dbReference type="Proteomes" id="UP000054248">
    <property type="component" value="Unassembled WGS sequence"/>
</dbReference>
<proteinExistence type="predicted"/>
<dbReference type="Pfam" id="PF13649">
    <property type="entry name" value="Methyltransf_25"/>
    <property type="match status" value="1"/>
</dbReference>
<keyword evidence="4" id="KW-1185">Reference proteome</keyword>
<feature type="domain" description="Methyltransferase" evidence="2">
    <location>
        <begin position="261"/>
        <end position="349"/>
    </location>
</feature>
<dbReference type="InterPro" id="IPR029063">
    <property type="entry name" value="SAM-dependent_MTases_sf"/>
</dbReference>
<dbReference type="EMBL" id="KN822954">
    <property type="protein sequence ID" value="KIO32573.1"/>
    <property type="molecule type" value="Genomic_DNA"/>
</dbReference>
<dbReference type="OrthoDB" id="2013972at2759"/>
<dbReference type="SUPFAM" id="SSF53335">
    <property type="entry name" value="S-adenosyl-L-methionine-dependent methyltransferases"/>
    <property type="match status" value="2"/>
</dbReference>
<dbReference type="InterPro" id="IPR041698">
    <property type="entry name" value="Methyltransf_25"/>
</dbReference>
<dbReference type="PANTHER" id="PTHR43591:SF24">
    <property type="entry name" value="2-METHOXY-6-POLYPRENYL-1,4-BENZOQUINOL METHYLASE, MITOCHONDRIAL"/>
    <property type="match status" value="1"/>
</dbReference>
<feature type="compositionally biased region" description="Low complexity" evidence="1">
    <location>
        <begin position="127"/>
        <end position="147"/>
    </location>
</feature>
<dbReference type="CDD" id="cd02440">
    <property type="entry name" value="AdoMet_MTases"/>
    <property type="match status" value="1"/>
</dbReference>
<sequence length="800" mass="89284">MSLRGQRERTISAANFGNKWRRVQHFFLKVGVPVFDSFPYAISDGDSPGMQMRLGVEKLSGHGHGQPLNANVQVFFKQDPHLVQRLNAGSGHSTTIFIQPTDAASWSYPFISRPYFRPLMQPSIRDSWSPSASGRSSPSTSATASEAHYSGDADDELTTSEDMSSAVASDPQGLRSRSPTRSDAASVYSYSSSMHHPTRDIYGRLFNNINDYYMLPADVDEHGRHDLQHEMLQLAMDGIFVNADAANRALSSGDGKTPAALDVGTGSGSWVVDCARRFPEAEVVGLDLAPANLTMLPPPNARFECDDANLGLTHYRNSFDVVNARACCSGFENYCGFLDDVLQVLRPGGVYQMLEGNLRFYDENRQMVPLQQDNDPNFSWAVKMGHAAHEAMRARGNGIDSYDQVPGWLEDMGSVWEEVGVKDVWVPIGPWENGDGKQKVIGEMNRQNVLRIVNSFRPLLLSYGYFDETIDNDDADDELSTSEDMSSDAISDLQDGASVYSYSSSVHHLTRDIHGRAFNNVNDSYMLPGIYPFADVDEHGRLDRQNEMLKLAMDGIFVNADAARLALAAKDGKRSAALDVGTGSGSWVVDCARMFPEVDVVGLDLTPAYLTTFDLINVRACCTGFENYRGFLDDILQVLRPGGIYQMVEGNLRFYDENRQVVPSQQDNDPNFSWTVKMAHAAHEAMTARGNGIYAYEQVPGWLKEMGSVWEEFGAKDFWVPIGPWEKGDEKQRTIGEMNRQNVLNLVNALRPLLLSYGYFDETIDKWISKVNEELRELKRPLYVRWHCAWAVKSRSQEQG</sequence>
<accession>A0A0C3LF26</accession>
<dbReference type="GO" id="GO:0008168">
    <property type="term" value="F:methyltransferase activity"/>
    <property type="evidence" value="ECO:0007669"/>
    <property type="project" value="TreeGrafter"/>
</dbReference>
<evidence type="ECO:0000256" key="1">
    <source>
        <dbReference type="SAM" id="MobiDB-lite"/>
    </source>
</evidence>
<dbReference type="STRING" id="1051891.A0A0C3LF26"/>
<reference evidence="3 4" key="1">
    <citation type="submission" date="2014-04" db="EMBL/GenBank/DDBJ databases">
        <authorList>
            <consortium name="DOE Joint Genome Institute"/>
            <person name="Kuo A."/>
            <person name="Girlanda M."/>
            <person name="Perotto S."/>
            <person name="Kohler A."/>
            <person name="Nagy L.G."/>
            <person name="Floudas D."/>
            <person name="Copeland A."/>
            <person name="Barry K.W."/>
            <person name="Cichocki N."/>
            <person name="Veneault-Fourrey C."/>
            <person name="LaButti K."/>
            <person name="Lindquist E.A."/>
            <person name="Lipzen A."/>
            <person name="Lundell T."/>
            <person name="Morin E."/>
            <person name="Murat C."/>
            <person name="Sun H."/>
            <person name="Tunlid A."/>
            <person name="Henrissat B."/>
            <person name="Grigoriev I.V."/>
            <person name="Hibbett D.S."/>
            <person name="Martin F."/>
            <person name="Nordberg H.P."/>
            <person name="Cantor M.N."/>
            <person name="Hua S.X."/>
        </authorList>
    </citation>
    <scope>NUCLEOTIDE SEQUENCE [LARGE SCALE GENOMIC DNA]</scope>
    <source>
        <strain evidence="3 4">MUT 4182</strain>
    </source>
</reference>
<dbReference type="Gene3D" id="3.40.50.150">
    <property type="entry name" value="Vaccinia Virus protein VP39"/>
    <property type="match status" value="2"/>
</dbReference>
<evidence type="ECO:0000313" key="4">
    <source>
        <dbReference type="Proteomes" id="UP000054248"/>
    </source>
</evidence>
<dbReference type="PANTHER" id="PTHR43591">
    <property type="entry name" value="METHYLTRANSFERASE"/>
    <property type="match status" value="1"/>
</dbReference>
<organism evidence="3 4">
    <name type="scientific">Tulasnella calospora MUT 4182</name>
    <dbReference type="NCBI Taxonomy" id="1051891"/>
    <lineage>
        <taxon>Eukaryota</taxon>
        <taxon>Fungi</taxon>
        <taxon>Dikarya</taxon>
        <taxon>Basidiomycota</taxon>
        <taxon>Agaricomycotina</taxon>
        <taxon>Agaricomycetes</taxon>
        <taxon>Cantharellales</taxon>
        <taxon>Tulasnellaceae</taxon>
        <taxon>Tulasnella</taxon>
    </lineage>
</organism>
<evidence type="ECO:0000313" key="3">
    <source>
        <dbReference type="EMBL" id="KIO32573.1"/>
    </source>
</evidence>
<feature type="region of interest" description="Disordered" evidence="1">
    <location>
        <begin position="126"/>
        <end position="182"/>
    </location>
</feature>
<dbReference type="HOGENOM" id="CLU_373064_0_0_1"/>
<dbReference type="AlphaFoldDB" id="A0A0C3LF26"/>
<gene>
    <name evidence="3" type="ORF">M407DRAFT_18615</name>
</gene>
<name>A0A0C3LF26_9AGAM</name>
<protein>
    <recommendedName>
        <fullName evidence="2">Methyltransferase domain-containing protein</fullName>
    </recommendedName>
</protein>
<evidence type="ECO:0000259" key="2">
    <source>
        <dbReference type="Pfam" id="PF13649"/>
    </source>
</evidence>